<dbReference type="GO" id="GO:0000727">
    <property type="term" value="P:double-strand break repair via break-induced replication"/>
    <property type="evidence" value="ECO:0007669"/>
    <property type="project" value="TreeGrafter"/>
</dbReference>
<dbReference type="PANTHER" id="PTHR11630:SF42">
    <property type="entry name" value="DNA REPLICATION LICENSING FACTOR MCM5"/>
    <property type="match status" value="1"/>
</dbReference>
<dbReference type="EMBL" id="PKPP01005785">
    <property type="protein sequence ID" value="PWA58828.1"/>
    <property type="molecule type" value="Genomic_DNA"/>
</dbReference>
<dbReference type="GO" id="GO:0043138">
    <property type="term" value="F:3'-5' DNA helicase activity"/>
    <property type="evidence" value="ECO:0007669"/>
    <property type="project" value="TreeGrafter"/>
</dbReference>
<evidence type="ECO:0000313" key="7">
    <source>
        <dbReference type="Proteomes" id="UP000245207"/>
    </source>
</evidence>
<dbReference type="Proteomes" id="UP000245207">
    <property type="component" value="Unassembled WGS sequence"/>
</dbReference>
<sequence length="306" mass="35290">MEATKTEDGSDEVAIHEAMEHQTMYIAKSGITAVLNSRTVVLAAANPPSGCYDDLKTAEDNIDLQTTILSRFDLIFIYASANAANDPRDTKDDNWLKRYIKYCRIMSRPRLSKTADKSLQKTYVKIRQVYPVLSDYESASPVQKRSKIVAEELCQNQTDVALASEYVERVRRYTYEFQRKDWFHGVDCGLNNNSLFVNEDSGLRGDNDDMQLIRNQPRFCQFSSNLSMFKDVRCDVLNADTLLENWPRYWPRSIAPQASPERCLDSVMFQPFPVSCSIYKTRKNIFDSPCLKLTVYKKHKRQLQLP</sequence>
<proteinExistence type="predicted"/>
<evidence type="ECO:0000313" key="6">
    <source>
        <dbReference type="EMBL" id="PWA58828.1"/>
    </source>
</evidence>
<reference evidence="6 7" key="1">
    <citation type="journal article" date="2018" name="Mol. Plant">
        <title>The genome of Artemisia annua provides insight into the evolution of Asteraceae family and artemisinin biosynthesis.</title>
        <authorList>
            <person name="Shen Q."/>
            <person name="Zhang L."/>
            <person name="Liao Z."/>
            <person name="Wang S."/>
            <person name="Yan T."/>
            <person name="Shi P."/>
            <person name="Liu M."/>
            <person name="Fu X."/>
            <person name="Pan Q."/>
            <person name="Wang Y."/>
            <person name="Lv Z."/>
            <person name="Lu X."/>
            <person name="Zhang F."/>
            <person name="Jiang W."/>
            <person name="Ma Y."/>
            <person name="Chen M."/>
            <person name="Hao X."/>
            <person name="Li L."/>
            <person name="Tang Y."/>
            <person name="Lv G."/>
            <person name="Zhou Y."/>
            <person name="Sun X."/>
            <person name="Brodelius P.E."/>
            <person name="Rose J.K.C."/>
            <person name="Tang K."/>
        </authorList>
    </citation>
    <scope>NUCLEOTIDE SEQUENCE [LARGE SCALE GENOMIC DNA]</scope>
    <source>
        <strain evidence="7">cv. Huhao1</strain>
        <tissue evidence="6">Leaf</tissue>
    </source>
</reference>
<accession>A0A2U1MC58</accession>
<dbReference type="GO" id="GO:0042555">
    <property type="term" value="C:MCM complex"/>
    <property type="evidence" value="ECO:0007669"/>
    <property type="project" value="TreeGrafter"/>
</dbReference>
<name>A0A2U1MC58_ARTAN</name>
<dbReference type="InterPro" id="IPR041562">
    <property type="entry name" value="MCM_lid"/>
</dbReference>
<organism evidence="6 7">
    <name type="scientific">Artemisia annua</name>
    <name type="common">Sweet wormwood</name>
    <dbReference type="NCBI Taxonomy" id="35608"/>
    <lineage>
        <taxon>Eukaryota</taxon>
        <taxon>Viridiplantae</taxon>
        <taxon>Streptophyta</taxon>
        <taxon>Embryophyta</taxon>
        <taxon>Tracheophyta</taxon>
        <taxon>Spermatophyta</taxon>
        <taxon>Magnoliopsida</taxon>
        <taxon>eudicotyledons</taxon>
        <taxon>Gunneridae</taxon>
        <taxon>Pentapetalae</taxon>
        <taxon>asterids</taxon>
        <taxon>campanulids</taxon>
        <taxon>Asterales</taxon>
        <taxon>Asteraceae</taxon>
        <taxon>Asteroideae</taxon>
        <taxon>Anthemideae</taxon>
        <taxon>Artemisiinae</taxon>
        <taxon>Artemisia</taxon>
    </lineage>
</organism>
<dbReference type="PRINTS" id="PR01657">
    <property type="entry name" value="MCMFAMILY"/>
</dbReference>
<keyword evidence="4" id="KW-0238">DNA-binding</keyword>
<dbReference type="InterPro" id="IPR027417">
    <property type="entry name" value="P-loop_NTPase"/>
</dbReference>
<dbReference type="Pfam" id="PF17855">
    <property type="entry name" value="MCM_lid"/>
    <property type="match status" value="1"/>
</dbReference>
<dbReference type="Gene3D" id="3.40.50.300">
    <property type="entry name" value="P-loop containing nucleotide triphosphate hydrolases"/>
    <property type="match status" value="1"/>
</dbReference>
<dbReference type="InterPro" id="IPR001208">
    <property type="entry name" value="MCM_dom"/>
</dbReference>
<dbReference type="EC" id="3.6.4.12" evidence="1"/>
<evidence type="ECO:0000256" key="2">
    <source>
        <dbReference type="ARBA" id="ARBA00022741"/>
    </source>
</evidence>
<dbReference type="GO" id="GO:0003697">
    <property type="term" value="F:single-stranded DNA binding"/>
    <property type="evidence" value="ECO:0007669"/>
    <property type="project" value="TreeGrafter"/>
</dbReference>
<dbReference type="GO" id="GO:0005634">
    <property type="term" value="C:nucleus"/>
    <property type="evidence" value="ECO:0007669"/>
    <property type="project" value="TreeGrafter"/>
</dbReference>
<dbReference type="GO" id="GO:0017116">
    <property type="term" value="F:single-stranded DNA helicase activity"/>
    <property type="evidence" value="ECO:0007669"/>
    <property type="project" value="TreeGrafter"/>
</dbReference>
<evidence type="ECO:0000259" key="5">
    <source>
        <dbReference type="PROSITE" id="PS50051"/>
    </source>
</evidence>
<keyword evidence="2" id="KW-0547">Nucleotide-binding</keyword>
<feature type="domain" description="MCM C-terminal AAA(+) ATPase" evidence="5">
    <location>
        <begin position="1"/>
        <end position="77"/>
    </location>
</feature>
<dbReference type="GO" id="GO:0005524">
    <property type="term" value="F:ATP binding"/>
    <property type="evidence" value="ECO:0007669"/>
    <property type="project" value="UniProtKB-KW"/>
</dbReference>
<evidence type="ECO:0000256" key="3">
    <source>
        <dbReference type="ARBA" id="ARBA00022840"/>
    </source>
</evidence>
<gene>
    <name evidence="6" type="ORF">CTI12_AA396350</name>
</gene>
<dbReference type="OrthoDB" id="1722902at2759"/>
<evidence type="ECO:0000256" key="4">
    <source>
        <dbReference type="ARBA" id="ARBA00023125"/>
    </source>
</evidence>
<dbReference type="PROSITE" id="PS50051">
    <property type="entry name" value="MCM_2"/>
    <property type="match status" value="1"/>
</dbReference>
<keyword evidence="7" id="KW-1185">Reference proteome</keyword>
<dbReference type="STRING" id="35608.A0A2U1MC58"/>
<keyword evidence="3" id="KW-0067">ATP-binding</keyword>
<evidence type="ECO:0000256" key="1">
    <source>
        <dbReference type="ARBA" id="ARBA00012551"/>
    </source>
</evidence>
<dbReference type="GO" id="GO:0006270">
    <property type="term" value="P:DNA replication initiation"/>
    <property type="evidence" value="ECO:0007669"/>
    <property type="project" value="TreeGrafter"/>
</dbReference>
<dbReference type="Pfam" id="PF00493">
    <property type="entry name" value="MCM"/>
    <property type="match status" value="1"/>
</dbReference>
<dbReference type="InterPro" id="IPR031327">
    <property type="entry name" value="MCM"/>
</dbReference>
<protein>
    <recommendedName>
        <fullName evidence="1">DNA helicase</fullName>
        <ecNumber evidence="1">3.6.4.12</ecNumber>
    </recommendedName>
</protein>
<comment type="caution">
    <text evidence="6">The sequence shown here is derived from an EMBL/GenBank/DDBJ whole genome shotgun (WGS) entry which is preliminary data.</text>
</comment>
<dbReference type="PANTHER" id="PTHR11630">
    <property type="entry name" value="DNA REPLICATION LICENSING FACTOR MCM FAMILY MEMBER"/>
    <property type="match status" value="1"/>
</dbReference>
<dbReference type="AlphaFoldDB" id="A0A2U1MC58"/>